<accession>A0AAD7F1C5</accession>
<evidence type="ECO:0000313" key="4">
    <source>
        <dbReference type="Proteomes" id="UP001218218"/>
    </source>
</evidence>
<dbReference type="AlphaFoldDB" id="A0AAD7F1C5"/>
<gene>
    <name evidence="3" type="ORF">DFH08DRAFT_931472</name>
</gene>
<feature type="region of interest" description="Disordered" evidence="1">
    <location>
        <begin position="604"/>
        <end position="660"/>
    </location>
</feature>
<proteinExistence type="predicted"/>
<evidence type="ECO:0000259" key="2">
    <source>
        <dbReference type="Pfam" id="PF17667"/>
    </source>
</evidence>
<dbReference type="PANTHER" id="PTHR38248:SF2">
    <property type="entry name" value="FUNK1 11"/>
    <property type="match status" value="1"/>
</dbReference>
<dbReference type="PANTHER" id="PTHR38248">
    <property type="entry name" value="FUNK1 6"/>
    <property type="match status" value="1"/>
</dbReference>
<feature type="domain" description="Fungal-type protein kinase" evidence="2">
    <location>
        <begin position="410"/>
        <end position="494"/>
    </location>
</feature>
<dbReference type="EMBL" id="JARIHO010000005">
    <property type="protein sequence ID" value="KAJ7361342.1"/>
    <property type="molecule type" value="Genomic_DNA"/>
</dbReference>
<dbReference type="Gene3D" id="1.10.510.10">
    <property type="entry name" value="Transferase(Phosphotransferase) domain 1"/>
    <property type="match status" value="1"/>
</dbReference>
<keyword evidence="4" id="KW-1185">Reference proteome</keyword>
<name>A0AAD7F1C5_9AGAR</name>
<feature type="compositionally biased region" description="Pro residues" evidence="1">
    <location>
        <begin position="1"/>
        <end position="30"/>
    </location>
</feature>
<dbReference type="SUPFAM" id="SSF56112">
    <property type="entry name" value="Protein kinase-like (PK-like)"/>
    <property type="match status" value="1"/>
</dbReference>
<reference evidence="3" key="1">
    <citation type="submission" date="2023-03" db="EMBL/GenBank/DDBJ databases">
        <title>Massive genome expansion in bonnet fungi (Mycena s.s.) driven by repeated elements and novel gene families across ecological guilds.</title>
        <authorList>
            <consortium name="Lawrence Berkeley National Laboratory"/>
            <person name="Harder C.B."/>
            <person name="Miyauchi S."/>
            <person name="Viragh M."/>
            <person name="Kuo A."/>
            <person name="Thoen E."/>
            <person name="Andreopoulos B."/>
            <person name="Lu D."/>
            <person name="Skrede I."/>
            <person name="Drula E."/>
            <person name="Henrissat B."/>
            <person name="Morin E."/>
            <person name="Kohler A."/>
            <person name="Barry K."/>
            <person name="LaButti K."/>
            <person name="Morin E."/>
            <person name="Salamov A."/>
            <person name="Lipzen A."/>
            <person name="Mereny Z."/>
            <person name="Hegedus B."/>
            <person name="Baldrian P."/>
            <person name="Stursova M."/>
            <person name="Weitz H."/>
            <person name="Taylor A."/>
            <person name="Grigoriev I.V."/>
            <person name="Nagy L.G."/>
            <person name="Martin F."/>
            <person name="Kauserud H."/>
        </authorList>
    </citation>
    <scope>NUCLEOTIDE SEQUENCE</scope>
    <source>
        <strain evidence="3">CBHHK002</strain>
    </source>
</reference>
<sequence length="660" mass="73379">MSSPIPPIPPASFYPAGPLPLTPSTPPPEGTPASIDTPHKHVASNVPFSSINGFFQQDAYIYAARELEGKYVFTSPESFIWEHFPDSSAGQAPSVSSSLLTQVANTKLERDMYTPLISALRPLLKNLCRPSDMNTSDSANPDSAYILDQLVKPDISMYSDQQPSNGNLCRACDMECFLELKTDPQDNPFADAGTLEKESARARDSRGQIITYLNAIQASQYRTHVFSVIIVKNNCQLLRLTRSGIEVTSSFDYTSTSFLSTFLWRFSHATPQTRGIDTTYELVHRDDARAAREILDAVGRALWQVPVQDRSFYVSAPFTRSHHYPVGRGTRCFVAVDSVTNQKCLLKDTWRVVGYHPEDEVYTRLHGHGVRNIAHIVAASDVGEQSCGTYPLAWHIPSGGLREHQHYRIVLDVAGVEHRDVSAGNIVIVPNGDGTLRAILIDWELAKFQEEGAARAYERTGTRQFMSARLCTDSPPTRTLGDDIESFVLVLLWLATAYGPGNMTPESRAFTLKIFDDPGAVSKTNMLMGGDGPVRRLLLESPHFEDVLSQLLEGFKYRYLTPRRNATAEMKRDLAERVAALEDHRWVTQVLRDALTSEEWAATMDPGTPQKVAVLERPPKKRKSDLPEYQHVFEKKRKQGGERGPDGDGTGADDVFASTT</sequence>
<protein>
    <recommendedName>
        <fullName evidence="2">Fungal-type protein kinase domain-containing protein</fullName>
    </recommendedName>
</protein>
<feature type="compositionally biased region" description="Basic and acidic residues" evidence="1">
    <location>
        <begin position="624"/>
        <end position="646"/>
    </location>
</feature>
<feature type="region of interest" description="Disordered" evidence="1">
    <location>
        <begin position="1"/>
        <end position="39"/>
    </location>
</feature>
<dbReference type="InterPro" id="IPR040976">
    <property type="entry name" value="Pkinase_fungal"/>
</dbReference>
<dbReference type="InterPro" id="IPR011009">
    <property type="entry name" value="Kinase-like_dom_sf"/>
</dbReference>
<evidence type="ECO:0000313" key="3">
    <source>
        <dbReference type="EMBL" id="KAJ7361342.1"/>
    </source>
</evidence>
<dbReference type="Pfam" id="PF17667">
    <property type="entry name" value="Pkinase_fungal"/>
    <property type="match status" value="2"/>
</dbReference>
<evidence type="ECO:0000256" key="1">
    <source>
        <dbReference type="SAM" id="MobiDB-lite"/>
    </source>
</evidence>
<organism evidence="3 4">
    <name type="scientific">Mycena albidolilacea</name>
    <dbReference type="NCBI Taxonomy" id="1033008"/>
    <lineage>
        <taxon>Eukaryota</taxon>
        <taxon>Fungi</taxon>
        <taxon>Dikarya</taxon>
        <taxon>Basidiomycota</taxon>
        <taxon>Agaricomycotina</taxon>
        <taxon>Agaricomycetes</taxon>
        <taxon>Agaricomycetidae</taxon>
        <taxon>Agaricales</taxon>
        <taxon>Marasmiineae</taxon>
        <taxon>Mycenaceae</taxon>
        <taxon>Mycena</taxon>
    </lineage>
</organism>
<comment type="caution">
    <text evidence="3">The sequence shown here is derived from an EMBL/GenBank/DDBJ whole genome shotgun (WGS) entry which is preliminary data.</text>
</comment>
<dbReference type="Proteomes" id="UP001218218">
    <property type="component" value="Unassembled WGS sequence"/>
</dbReference>
<feature type="domain" description="Fungal-type protein kinase" evidence="2">
    <location>
        <begin position="197"/>
        <end position="383"/>
    </location>
</feature>